<evidence type="ECO:0000256" key="6">
    <source>
        <dbReference type="SAM" id="Phobius"/>
    </source>
</evidence>
<name>A0ABW2UEE4_9RHOB</name>
<evidence type="ECO:0000313" key="8">
    <source>
        <dbReference type="EMBL" id="MFC7702979.1"/>
    </source>
</evidence>
<evidence type="ECO:0000256" key="5">
    <source>
        <dbReference type="ARBA" id="ARBA00023136"/>
    </source>
</evidence>
<dbReference type="SUPFAM" id="SSF103481">
    <property type="entry name" value="Multidrug resistance efflux transporter EmrE"/>
    <property type="match status" value="2"/>
</dbReference>
<comment type="subcellular location">
    <subcellularLocation>
        <location evidence="1">Membrane</location>
        <topology evidence="1">Multi-pass membrane protein</topology>
    </subcellularLocation>
</comment>
<keyword evidence="9" id="KW-1185">Reference proteome</keyword>
<evidence type="ECO:0000259" key="7">
    <source>
        <dbReference type="Pfam" id="PF00892"/>
    </source>
</evidence>
<feature type="transmembrane region" description="Helical" evidence="6">
    <location>
        <begin position="149"/>
        <end position="167"/>
    </location>
</feature>
<dbReference type="Proteomes" id="UP001596516">
    <property type="component" value="Unassembled WGS sequence"/>
</dbReference>
<dbReference type="Pfam" id="PF00892">
    <property type="entry name" value="EamA"/>
    <property type="match status" value="1"/>
</dbReference>
<evidence type="ECO:0000256" key="1">
    <source>
        <dbReference type="ARBA" id="ARBA00004141"/>
    </source>
</evidence>
<feature type="domain" description="EamA" evidence="7">
    <location>
        <begin position="7"/>
        <end position="140"/>
    </location>
</feature>
<keyword evidence="4 6" id="KW-1133">Transmembrane helix</keyword>
<feature type="transmembrane region" description="Helical" evidence="6">
    <location>
        <begin position="207"/>
        <end position="229"/>
    </location>
</feature>
<proteinExistence type="inferred from homology"/>
<evidence type="ECO:0000256" key="2">
    <source>
        <dbReference type="ARBA" id="ARBA00009853"/>
    </source>
</evidence>
<dbReference type="InterPro" id="IPR000620">
    <property type="entry name" value="EamA_dom"/>
</dbReference>
<dbReference type="RefSeq" id="WP_377398346.1">
    <property type="nucleotide sequence ID" value="NZ_JBHTFQ010000001.1"/>
</dbReference>
<feature type="transmembrane region" description="Helical" evidence="6">
    <location>
        <begin position="35"/>
        <end position="57"/>
    </location>
</feature>
<feature type="transmembrane region" description="Helical" evidence="6">
    <location>
        <begin position="241"/>
        <end position="258"/>
    </location>
</feature>
<accession>A0ABW2UEE4</accession>
<organism evidence="8 9">
    <name type="scientific">Plastorhodobacter daqingensis</name>
    <dbReference type="NCBI Taxonomy" id="1387281"/>
    <lineage>
        <taxon>Bacteria</taxon>
        <taxon>Pseudomonadati</taxon>
        <taxon>Pseudomonadota</taxon>
        <taxon>Alphaproteobacteria</taxon>
        <taxon>Rhodobacterales</taxon>
        <taxon>Paracoccaceae</taxon>
        <taxon>Plastorhodobacter</taxon>
    </lineage>
</organism>
<protein>
    <submittedName>
        <fullName evidence="8">DMT family transporter</fullName>
    </submittedName>
</protein>
<dbReference type="EMBL" id="JBHTFQ010000001">
    <property type="protein sequence ID" value="MFC7702979.1"/>
    <property type="molecule type" value="Genomic_DNA"/>
</dbReference>
<feature type="transmembrane region" description="Helical" evidence="6">
    <location>
        <begin position="69"/>
        <end position="91"/>
    </location>
</feature>
<evidence type="ECO:0000256" key="4">
    <source>
        <dbReference type="ARBA" id="ARBA00022989"/>
    </source>
</evidence>
<comment type="similarity">
    <text evidence="2">Belongs to the drug/metabolite transporter (DMT) superfamily. 10 TMS drug/metabolite exporter (DME) (TC 2.A.7.3) family.</text>
</comment>
<evidence type="ECO:0000313" key="9">
    <source>
        <dbReference type="Proteomes" id="UP001596516"/>
    </source>
</evidence>
<feature type="transmembrane region" description="Helical" evidence="6">
    <location>
        <begin position="264"/>
        <end position="281"/>
    </location>
</feature>
<gene>
    <name evidence="8" type="ORF">ACFQXB_02080</name>
</gene>
<feature type="transmembrane region" description="Helical" evidence="6">
    <location>
        <begin position="9"/>
        <end position="29"/>
    </location>
</feature>
<reference evidence="9" key="1">
    <citation type="journal article" date="2019" name="Int. J. Syst. Evol. Microbiol.">
        <title>The Global Catalogue of Microorganisms (GCM) 10K type strain sequencing project: providing services to taxonomists for standard genome sequencing and annotation.</title>
        <authorList>
            <consortium name="The Broad Institute Genomics Platform"/>
            <consortium name="The Broad Institute Genome Sequencing Center for Infectious Disease"/>
            <person name="Wu L."/>
            <person name="Ma J."/>
        </authorList>
    </citation>
    <scope>NUCLEOTIDE SEQUENCE [LARGE SCALE GENOMIC DNA]</scope>
    <source>
        <strain evidence="9">CGMCC 1.12750</strain>
    </source>
</reference>
<keyword evidence="3 6" id="KW-0812">Transmembrane</keyword>
<keyword evidence="5 6" id="KW-0472">Membrane</keyword>
<evidence type="ECO:0000256" key="3">
    <source>
        <dbReference type="ARBA" id="ARBA00022692"/>
    </source>
</evidence>
<dbReference type="PANTHER" id="PTHR22911">
    <property type="entry name" value="ACYL-MALONYL CONDENSING ENZYME-RELATED"/>
    <property type="match status" value="1"/>
</dbReference>
<dbReference type="Gene3D" id="1.10.3730.20">
    <property type="match status" value="1"/>
</dbReference>
<sequence>MLTDNARGAIFMMLAMAAFTINDTFMKLLSAEIPLFQALFIRGIASVAAFLCLSGWMGGLRFDFGRRDWILIGLRTTGEVGAAYFFLTALFNMPLANVTAVLQALPLTVTLAAALFLAEPVGWKRLTAILVGFLGVMLIIRPGPDGFNIYALMALASVACVTLRDLATRRLSDRVPSIVVALCAGIGVTASAGIASLWVPWAMPSAAGLGFLSGAAVFVVAGYILSVTAVRAGDLGFVSPFRYTGLLWALVLGLLIFGDWPDGLTLMGAAIIVTTGLFTLFRERATGRRKASALRDPS</sequence>
<dbReference type="PANTHER" id="PTHR22911:SF6">
    <property type="entry name" value="SOLUTE CARRIER FAMILY 35 MEMBER G1"/>
    <property type="match status" value="1"/>
</dbReference>
<feature type="transmembrane region" description="Helical" evidence="6">
    <location>
        <begin position="97"/>
        <end position="118"/>
    </location>
</feature>
<feature type="transmembrane region" description="Helical" evidence="6">
    <location>
        <begin position="179"/>
        <end position="201"/>
    </location>
</feature>
<dbReference type="InterPro" id="IPR037185">
    <property type="entry name" value="EmrE-like"/>
</dbReference>
<feature type="transmembrane region" description="Helical" evidence="6">
    <location>
        <begin position="125"/>
        <end position="143"/>
    </location>
</feature>
<comment type="caution">
    <text evidence="8">The sequence shown here is derived from an EMBL/GenBank/DDBJ whole genome shotgun (WGS) entry which is preliminary data.</text>
</comment>